<organism evidence="1">
    <name type="scientific">Candidatus Kentrum sp. TUN</name>
    <dbReference type="NCBI Taxonomy" id="2126343"/>
    <lineage>
        <taxon>Bacteria</taxon>
        <taxon>Pseudomonadati</taxon>
        <taxon>Pseudomonadota</taxon>
        <taxon>Gammaproteobacteria</taxon>
        <taxon>Candidatus Kentrum</taxon>
    </lineage>
</organism>
<name>A0A450ZMZ8_9GAMM</name>
<dbReference type="AlphaFoldDB" id="A0A450ZMZ8"/>
<gene>
    <name evidence="1" type="ORF">BECKTUN1418D_GA0071000_102814</name>
</gene>
<proteinExistence type="predicted"/>
<dbReference type="EMBL" id="CAADFX010000028">
    <property type="protein sequence ID" value="VFK55179.1"/>
    <property type="molecule type" value="Genomic_DNA"/>
</dbReference>
<evidence type="ECO:0000313" key="1">
    <source>
        <dbReference type="EMBL" id="VFK55179.1"/>
    </source>
</evidence>
<sequence>MVLVYVVEEHPNQDTVEHGYCRHDVCSLRSLNEAKETISFISPLYKQPFRPAKWNHTILLSKIITQALERKCSIEPVQRWDVGRFQPRGWMAARQRVSFGWCIKRA</sequence>
<protein>
    <submittedName>
        <fullName evidence="1">Uncharacterized protein</fullName>
    </submittedName>
</protein>
<reference evidence="1" key="1">
    <citation type="submission" date="2019-02" db="EMBL/GenBank/DDBJ databases">
        <authorList>
            <person name="Gruber-Vodicka R. H."/>
            <person name="Seah K. B. B."/>
        </authorList>
    </citation>
    <scope>NUCLEOTIDE SEQUENCE</scope>
    <source>
        <strain evidence="1">BECK_BY1</strain>
    </source>
</reference>
<accession>A0A450ZMZ8</accession>